<dbReference type="RefSeq" id="XP_033394143.1">
    <property type="nucleotide sequence ID" value="XM_033542391.1"/>
</dbReference>
<feature type="compositionally biased region" description="Polar residues" evidence="1">
    <location>
        <begin position="22"/>
        <end position="37"/>
    </location>
</feature>
<organism evidence="2 3">
    <name type="scientific">Aplosporella prunicola CBS 121167</name>
    <dbReference type="NCBI Taxonomy" id="1176127"/>
    <lineage>
        <taxon>Eukaryota</taxon>
        <taxon>Fungi</taxon>
        <taxon>Dikarya</taxon>
        <taxon>Ascomycota</taxon>
        <taxon>Pezizomycotina</taxon>
        <taxon>Dothideomycetes</taxon>
        <taxon>Dothideomycetes incertae sedis</taxon>
        <taxon>Botryosphaeriales</taxon>
        <taxon>Aplosporellaceae</taxon>
        <taxon>Aplosporella</taxon>
    </lineage>
</organism>
<dbReference type="EMBL" id="ML995496">
    <property type="protein sequence ID" value="KAF2138430.1"/>
    <property type="molecule type" value="Genomic_DNA"/>
</dbReference>
<accession>A0A6A6B305</accession>
<reference evidence="2" key="1">
    <citation type="journal article" date="2020" name="Stud. Mycol.">
        <title>101 Dothideomycetes genomes: a test case for predicting lifestyles and emergence of pathogens.</title>
        <authorList>
            <person name="Haridas S."/>
            <person name="Albert R."/>
            <person name="Binder M."/>
            <person name="Bloem J."/>
            <person name="Labutti K."/>
            <person name="Salamov A."/>
            <person name="Andreopoulos B."/>
            <person name="Baker S."/>
            <person name="Barry K."/>
            <person name="Bills G."/>
            <person name="Bluhm B."/>
            <person name="Cannon C."/>
            <person name="Castanera R."/>
            <person name="Culley D."/>
            <person name="Daum C."/>
            <person name="Ezra D."/>
            <person name="Gonzalez J."/>
            <person name="Henrissat B."/>
            <person name="Kuo A."/>
            <person name="Liang C."/>
            <person name="Lipzen A."/>
            <person name="Lutzoni F."/>
            <person name="Magnuson J."/>
            <person name="Mondo S."/>
            <person name="Nolan M."/>
            <person name="Ohm R."/>
            <person name="Pangilinan J."/>
            <person name="Park H.-J."/>
            <person name="Ramirez L."/>
            <person name="Alfaro M."/>
            <person name="Sun H."/>
            <person name="Tritt A."/>
            <person name="Yoshinaga Y."/>
            <person name="Zwiers L.-H."/>
            <person name="Turgeon B."/>
            <person name="Goodwin S."/>
            <person name="Spatafora J."/>
            <person name="Crous P."/>
            <person name="Grigoriev I."/>
        </authorList>
    </citation>
    <scope>NUCLEOTIDE SEQUENCE</scope>
    <source>
        <strain evidence="2">CBS 121167</strain>
    </source>
</reference>
<feature type="compositionally biased region" description="Acidic residues" evidence="1">
    <location>
        <begin position="467"/>
        <end position="481"/>
    </location>
</feature>
<dbReference type="GeneID" id="54299888"/>
<feature type="compositionally biased region" description="Polar residues" evidence="1">
    <location>
        <begin position="522"/>
        <end position="537"/>
    </location>
</feature>
<feature type="region of interest" description="Disordered" evidence="1">
    <location>
        <begin position="1"/>
        <end position="668"/>
    </location>
</feature>
<proteinExistence type="predicted"/>
<dbReference type="OrthoDB" id="5423493at2759"/>
<sequence length="698" mass="76354">MPRPKRTKIATGASVAPVSDASAISRTSKSALPSSVAQVDAQDGSGGDSDTLHVKSRPARATRSTRTTRRGAAATAAEPAQAEDVMMTGALEQGDGESANKTTKAAPKRNVRTRGRMAPRKTLGMQDEKALQALKKRRDEALRQQKGEGEASTPMSAVARLAARRASAGSKEASSPAVQRPAKDVTTTSPAFKSVQRNSDVIISSPERPAVPRSAMKPPSSAVKAQGTPAVETSVLALSKFKRRPRQPSILRMVQQKSDHEQDDDNEETLGDFDFAPDDESTPLKLNLKGAARRSLGTTPGARSEIEPPTSSSRKRKLRSAPEPEQEEQQEPEEQEEPQEQEEAEEPEEPLEQEESEIQVPRSSPPIIERPPAPTRELEDTDDEHLYSDVSDLPQQVVKDTQDRLEEKQQQVGDKTPEIYSSTMAPPKSTSSLSDDYRQSHEAEELPDTRRRRQPARARNRTRTYDESPEEDSSASEEDETTPVQKKSKKPTRASKKDNTKPQALSTATLQALLPRRRPTAKRNQQPDTFDIPSSDSIEVRVLSSDEDELQHDPPRRGRSGRSKAPSTTAGTKKGSKHAQAQAQKQAVEASRPRKTYGRRSSDKENAAGGGKGGRGRGHGRAADEAEEAAEAQDDDDDDEEGEETETPLRRHHGGRQRAAGERSKELDAAARKFAEIDTWEMEFESVDLGASASSPWR</sequence>
<dbReference type="AlphaFoldDB" id="A0A6A6B305"/>
<feature type="compositionally biased region" description="Low complexity" evidence="1">
    <location>
        <begin position="503"/>
        <end position="514"/>
    </location>
</feature>
<evidence type="ECO:0000313" key="2">
    <source>
        <dbReference type="EMBL" id="KAF2138430.1"/>
    </source>
</evidence>
<feature type="compositionally biased region" description="Polar residues" evidence="1">
    <location>
        <begin position="419"/>
        <end position="434"/>
    </location>
</feature>
<feature type="compositionally biased region" description="Basic and acidic residues" evidence="1">
    <location>
        <begin position="137"/>
        <end position="149"/>
    </location>
</feature>
<feature type="compositionally biased region" description="Low complexity" evidence="1">
    <location>
        <begin position="578"/>
        <end position="587"/>
    </location>
</feature>
<feature type="compositionally biased region" description="Basic residues" evidence="1">
    <location>
        <begin position="106"/>
        <end position="119"/>
    </location>
</feature>
<feature type="compositionally biased region" description="Polar residues" evidence="1">
    <location>
        <begin position="185"/>
        <end position="202"/>
    </location>
</feature>
<name>A0A6A6B305_9PEZI</name>
<protein>
    <submittedName>
        <fullName evidence="2">Uncharacterized protein</fullName>
    </submittedName>
</protein>
<feature type="compositionally biased region" description="Acidic residues" evidence="1">
    <location>
        <begin position="625"/>
        <end position="646"/>
    </location>
</feature>
<feature type="compositionally biased region" description="Basic and acidic residues" evidence="1">
    <location>
        <begin position="435"/>
        <end position="449"/>
    </location>
</feature>
<feature type="compositionally biased region" description="Acidic residues" evidence="1">
    <location>
        <begin position="261"/>
        <end position="281"/>
    </location>
</feature>
<feature type="compositionally biased region" description="Basic and acidic residues" evidence="1">
    <location>
        <begin position="400"/>
        <end position="409"/>
    </location>
</feature>
<feature type="compositionally biased region" description="Basic residues" evidence="1">
    <location>
        <begin position="450"/>
        <end position="462"/>
    </location>
</feature>
<feature type="compositionally biased region" description="Basic and acidic residues" evidence="1">
    <location>
        <begin position="659"/>
        <end position="668"/>
    </location>
</feature>
<evidence type="ECO:0000256" key="1">
    <source>
        <dbReference type="SAM" id="MobiDB-lite"/>
    </source>
</evidence>
<evidence type="ECO:0000313" key="3">
    <source>
        <dbReference type="Proteomes" id="UP000799438"/>
    </source>
</evidence>
<keyword evidence="3" id="KW-1185">Reference proteome</keyword>
<feature type="compositionally biased region" description="Acidic residues" evidence="1">
    <location>
        <begin position="324"/>
        <end position="357"/>
    </location>
</feature>
<dbReference type="Proteomes" id="UP000799438">
    <property type="component" value="Unassembled WGS sequence"/>
</dbReference>
<feature type="compositionally biased region" description="Low complexity" evidence="1">
    <location>
        <begin position="61"/>
        <end position="77"/>
    </location>
</feature>
<feature type="compositionally biased region" description="Low complexity" evidence="1">
    <location>
        <begin position="156"/>
        <end position="170"/>
    </location>
</feature>
<gene>
    <name evidence="2" type="ORF">K452DRAFT_300974</name>
</gene>